<evidence type="ECO:0000313" key="3">
    <source>
        <dbReference type="Proteomes" id="UP000256977"/>
    </source>
</evidence>
<proteinExistence type="predicted"/>
<feature type="region of interest" description="Disordered" evidence="1">
    <location>
        <begin position="1"/>
        <end position="66"/>
    </location>
</feature>
<keyword evidence="3" id="KW-1185">Reference proteome</keyword>
<reference evidence="2 3" key="1">
    <citation type="submission" date="2018-07" db="EMBL/GenBank/DDBJ databases">
        <title>Genomic Encyclopedia of Type Strains, Phase III (KMG-III): the genomes of soil and plant-associated and newly described type strains.</title>
        <authorList>
            <person name="Whitman W."/>
        </authorList>
    </citation>
    <scope>NUCLEOTIDE SEQUENCE [LARGE SCALE GENOMIC DNA]</scope>
    <source>
        <strain evidence="2 3">CECT 7287</strain>
    </source>
</reference>
<organism evidence="2 3">
    <name type="scientific">Cohnella phaseoli</name>
    <dbReference type="NCBI Taxonomy" id="456490"/>
    <lineage>
        <taxon>Bacteria</taxon>
        <taxon>Bacillati</taxon>
        <taxon>Bacillota</taxon>
        <taxon>Bacilli</taxon>
        <taxon>Bacillales</taxon>
        <taxon>Paenibacillaceae</taxon>
        <taxon>Cohnella</taxon>
    </lineage>
</organism>
<gene>
    <name evidence="2" type="ORF">DFP98_104133</name>
</gene>
<dbReference type="Proteomes" id="UP000256977">
    <property type="component" value="Unassembled WGS sequence"/>
</dbReference>
<evidence type="ECO:0000256" key="1">
    <source>
        <dbReference type="SAM" id="MobiDB-lite"/>
    </source>
</evidence>
<feature type="compositionally biased region" description="Basic and acidic residues" evidence="1">
    <location>
        <begin position="41"/>
        <end position="51"/>
    </location>
</feature>
<protein>
    <submittedName>
        <fullName evidence="2">Uncharacterized protein</fullName>
    </submittedName>
</protein>
<comment type="caution">
    <text evidence="2">The sequence shown here is derived from an EMBL/GenBank/DDBJ whole genome shotgun (WGS) entry which is preliminary data.</text>
</comment>
<dbReference type="AlphaFoldDB" id="A0A3D9KFY1"/>
<accession>A0A3D9KFY1</accession>
<sequence>MNHSHKPGEEASEPAVRQESNEEISEHELESVAGGVMFDGDGNKKGKRDPGKFYPASVPSLSSDNT</sequence>
<dbReference type="EMBL" id="QRDZ01000004">
    <property type="protein sequence ID" value="RED85428.1"/>
    <property type="molecule type" value="Genomic_DNA"/>
</dbReference>
<name>A0A3D9KFY1_9BACL</name>
<evidence type="ECO:0000313" key="2">
    <source>
        <dbReference type="EMBL" id="RED85428.1"/>
    </source>
</evidence>
<dbReference type="RefSeq" id="WP_116059852.1">
    <property type="nucleotide sequence ID" value="NZ_QRDZ01000004.1"/>
</dbReference>